<evidence type="ECO:0000313" key="3">
    <source>
        <dbReference type="Proteomes" id="UP000284824"/>
    </source>
</evidence>
<sequence length="137" mass="15112">MPGKSGTALLDVMNPSQVSTRTDPAEDTTQRLHAESLRQALAQEGIAADVHDGYGLALVSVWVRLVVWCDGYRFWWRTGWDPERKRAVYAWHPAIEPGRAARRVAFRYADLRANHPLSPTISDMASATSASPAGNLP</sequence>
<gene>
    <name evidence="2" type="ORF">EDD27_2098</name>
</gene>
<accession>A0A438M2H1</accession>
<dbReference type="AlphaFoldDB" id="A0A438M2H1"/>
<name>A0A438M2H1_9ACTN</name>
<keyword evidence="3" id="KW-1185">Reference proteome</keyword>
<comment type="caution">
    <text evidence="2">The sequence shown here is derived from an EMBL/GenBank/DDBJ whole genome shotgun (WGS) entry which is preliminary data.</text>
</comment>
<dbReference type="Proteomes" id="UP000284824">
    <property type="component" value="Unassembled WGS sequence"/>
</dbReference>
<evidence type="ECO:0000256" key="1">
    <source>
        <dbReference type="SAM" id="MobiDB-lite"/>
    </source>
</evidence>
<feature type="region of interest" description="Disordered" evidence="1">
    <location>
        <begin position="1"/>
        <end position="25"/>
    </location>
</feature>
<dbReference type="EMBL" id="SAUN01000001">
    <property type="protein sequence ID" value="RVX39733.1"/>
    <property type="molecule type" value="Genomic_DNA"/>
</dbReference>
<evidence type="ECO:0000313" key="2">
    <source>
        <dbReference type="EMBL" id="RVX39733.1"/>
    </source>
</evidence>
<proteinExistence type="predicted"/>
<organism evidence="2 3">
    <name type="scientific">Nonomuraea polychroma</name>
    <dbReference type="NCBI Taxonomy" id="46176"/>
    <lineage>
        <taxon>Bacteria</taxon>
        <taxon>Bacillati</taxon>
        <taxon>Actinomycetota</taxon>
        <taxon>Actinomycetes</taxon>
        <taxon>Streptosporangiales</taxon>
        <taxon>Streptosporangiaceae</taxon>
        <taxon>Nonomuraea</taxon>
    </lineage>
</organism>
<protein>
    <submittedName>
        <fullName evidence="2">Uncharacterized protein</fullName>
    </submittedName>
</protein>
<reference evidence="2 3" key="1">
    <citation type="submission" date="2019-01" db="EMBL/GenBank/DDBJ databases">
        <title>Sequencing the genomes of 1000 actinobacteria strains.</title>
        <authorList>
            <person name="Klenk H.-P."/>
        </authorList>
    </citation>
    <scope>NUCLEOTIDE SEQUENCE [LARGE SCALE GENOMIC DNA]</scope>
    <source>
        <strain evidence="2 3">DSM 43925</strain>
    </source>
</reference>